<feature type="region of interest" description="Disordered" evidence="1">
    <location>
        <begin position="1"/>
        <end position="35"/>
    </location>
</feature>
<reference evidence="2" key="1">
    <citation type="thesis" date="2020" institute="ProQuest LLC" country="789 East Eisenhower Parkway, Ann Arbor, MI, USA">
        <title>Comparative Genomics and Chromosome Evolution.</title>
        <authorList>
            <person name="Mudd A.B."/>
        </authorList>
    </citation>
    <scope>NUCLEOTIDE SEQUENCE</scope>
    <source>
        <strain evidence="2">HN-11 Male</strain>
        <tissue evidence="2">Kidney and liver</tissue>
    </source>
</reference>
<dbReference type="AlphaFoldDB" id="A0A8J6KDA9"/>
<name>A0A8J6KDA9_ELECQ</name>
<proteinExistence type="predicted"/>
<organism evidence="2 3">
    <name type="scientific">Eleutherodactylus coqui</name>
    <name type="common">Puerto Rican coqui</name>
    <dbReference type="NCBI Taxonomy" id="57060"/>
    <lineage>
        <taxon>Eukaryota</taxon>
        <taxon>Metazoa</taxon>
        <taxon>Chordata</taxon>
        <taxon>Craniata</taxon>
        <taxon>Vertebrata</taxon>
        <taxon>Euteleostomi</taxon>
        <taxon>Amphibia</taxon>
        <taxon>Batrachia</taxon>
        <taxon>Anura</taxon>
        <taxon>Neobatrachia</taxon>
        <taxon>Hyloidea</taxon>
        <taxon>Eleutherodactylidae</taxon>
        <taxon>Eleutherodactylinae</taxon>
        <taxon>Eleutherodactylus</taxon>
        <taxon>Eleutherodactylus</taxon>
    </lineage>
</organism>
<gene>
    <name evidence="2" type="ORF">GDO78_004979</name>
</gene>
<accession>A0A8J6KDA9</accession>
<evidence type="ECO:0000313" key="3">
    <source>
        <dbReference type="Proteomes" id="UP000770717"/>
    </source>
</evidence>
<sequence>MLIRHQPENHSSSPFLCTVRNHGNPHEPAERHSNPLHVCRRSRQSRMTLARLFKCIVGHRDKSHNS</sequence>
<dbReference type="Proteomes" id="UP000770717">
    <property type="component" value="Unassembled WGS sequence"/>
</dbReference>
<comment type="caution">
    <text evidence="2">The sequence shown here is derived from an EMBL/GenBank/DDBJ whole genome shotgun (WGS) entry which is preliminary data.</text>
</comment>
<evidence type="ECO:0000313" key="2">
    <source>
        <dbReference type="EMBL" id="KAG9488737.1"/>
    </source>
</evidence>
<feature type="compositionally biased region" description="Basic and acidic residues" evidence="1">
    <location>
        <begin position="24"/>
        <end position="33"/>
    </location>
</feature>
<evidence type="ECO:0000256" key="1">
    <source>
        <dbReference type="SAM" id="MobiDB-lite"/>
    </source>
</evidence>
<dbReference type="EMBL" id="WNTK01000002">
    <property type="protein sequence ID" value="KAG9488737.1"/>
    <property type="molecule type" value="Genomic_DNA"/>
</dbReference>
<protein>
    <submittedName>
        <fullName evidence="2">Uncharacterized protein</fullName>
    </submittedName>
</protein>
<keyword evidence="3" id="KW-1185">Reference proteome</keyword>